<keyword evidence="6 12" id="KW-0347">Helicase</keyword>
<dbReference type="HAMAP" id="MF_00983">
    <property type="entry name" value="PriA"/>
    <property type="match status" value="1"/>
</dbReference>
<dbReference type="Pfam" id="PF18319">
    <property type="entry name" value="Zn_ribbon_PriA"/>
    <property type="match status" value="1"/>
</dbReference>
<evidence type="ECO:0000259" key="13">
    <source>
        <dbReference type="PROSITE" id="PS51192"/>
    </source>
</evidence>
<dbReference type="GO" id="GO:0006302">
    <property type="term" value="P:double-strand break repair"/>
    <property type="evidence" value="ECO:0007669"/>
    <property type="project" value="InterPro"/>
</dbReference>
<evidence type="ECO:0000256" key="12">
    <source>
        <dbReference type="HAMAP-Rule" id="MF_00983"/>
    </source>
</evidence>
<accession>A0A0N8GEU9</accession>
<feature type="binding site" evidence="12">
    <location>
        <position position="448"/>
    </location>
    <ligand>
        <name>Zn(2+)</name>
        <dbReference type="ChEBI" id="CHEBI:29105"/>
        <label>1</label>
    </ligand>
</feature>
<evidence type="ECO:0000256" key="3">
    <source>
        <dbReference type="ARBA" id="ARBA00022723"/>
    </source>
</evidence>
<comment type="similarity">
    <text evidence="12">Belongs to the helicase family. PriA subfamily.</text>
</comment>
<keyword evidence="4 12" id="KW-0547">Nucleotide-binding</keyword>
<comment type="catalytic activity">
    <reaction evidence="12">
        <text>Couples ATP hydrolysis with the unwinding of duplex DNA by translocating in the 3'-5' direction.</text>
        <dbReference type="EC" id="5.6.2.4"/>
    </reaction>
</comment>
<dbReference type="InterPro" id="IPR040498">
    <property type="entry name" value="PriA_CRR"/>
</dbReference>
<feature type="binding site" evidence="12">
    <location>
        <position position="475"/>
    </location>
    <ligand>
        <name>Zn(2+)</name>
        <dbReference type="ChEBI" id="CHEBI:29105"/>
        <label>2</label>
    </ligand>
</feature>
<dbReference type="Gene3D" id="3.40.50.300">
    <property type="entry name" value="P-loop containing nucleotide triphosphate hydrolases"/>
    <property type="match status" value="2"/>
</dbReference>
<feature type="binding site" evidence="12">
    <location>
        <position position="445"/>
    </location>
    <ligand>
        <name>Zn(2+)</name>
        <dbReference type="ChEBI" id="CHEBI:29105"/>
        <label>1</label>
    </ligand>
</feature>
<dbReference type="InterPro" id="IPR041236">
    <property type="entry name" value="PriA_C"/>
</dbReference>
<keyword evidence="1 12" id="KW-0639">Primosome</keyword>
<dbReference type="GO" id="GO:1990077">
    <property type="term" value="C:primosome complex"/>
    <property type="evidence" value="ECO:0007669"/>
    <property type="project" value="UniProtKB-UniRule"/>
</dbReference>
<proteinExistence type="inferred from homology"/>
<dbReference type="FunFam" id="3.40.50.300:FF:000489">
    <property type="entry name" value="Primosome assembly protein PriA"/>
    <property type="match status" value="1"/>
</dbReference>
<dbReference type="AlphaFoldDB" id="A0A0N8GEU9"/>
<protein>
    <recommendedName>
        <fullName evidence="12">Replication restart protein PriA</fullName>
    </recommendedName>
    <alternativeName>
        <fullName evidence="12">ATP-dependent DNA helicase PriA</fullName>
        <ecNumber evidence="12">5.6.2.4</ecNumber>
    </alternativeName>
    <alternativeName>
        <fullName evidence="12">DNA 3'-5' helicase PriA</fullName>
    </alternativeName>
</protein>
<dbReference type="GO" id="GO:0006269">
    <property type="term" value="P:DNA replication, synthesis of primer"/>
    <property type="evidence" value="ECO:0007669"/>
    <property type="project" value="UniProtKB-KW"/>
</dbReference>
<dbReference type="CDD" id="cd17929">
    <property type="entry name" value="DEXHc_priA"/>
    <property type="match status" value="1"/>
</dbReference>
<dbReference type="InterPro" id="IPR042115">
    <property type="entry name" value="PriA_3primeBD_sf"/>
</dbReference>
<evidence type="ECO:0000256" key="11">
    <source>
        <dbReference type="ARBA" id="ARBA00048988"/>
    </source>
</evidence>
<evidence type="ECO:0000256" key="10">
    <source>
        <dbReference type="ARBA" id="ARBA00023235"/>
    </source>
</evidence>
<dbReference type="PROSITE" id="PS51192">
    <property type="entry name" value="HELICASE_ATP_BIND_1"/>
    <property type="match status" value="1"/>
</dbReference>
<dbReference type="Pfam" id="PF18074">
    <property type="entry name" value="PriA_C"/>
    <property type="match status" value="1"/>
</dbReference>
<dbReference type="Gene3D" id="3.40.1440.60">
    <property type="entry name" value="PriA, 3(prime) DNA-binding domain"/>
    <property type="match status" value="1"/>
</dbReference>
<reference evidence="14 15" key="1">
    <citation type="submission" date="2015-09" db="EMBL/GenBank/DDBJ databases">
        <authorList>
            <consortium name="Swine Surveillance"/>
        </authorList>
    </citation>
    <scope>NUCLEOTIDE SEQUENCE [LARGE SCALE GENOMIC DNA]</scope>
    <source>
        <strain evidence="14 15">16</strain>
    </source>
</reference>
<dbReference type="InterPro" id="IPR014001">
    <property type="entry name" value="Helicase_ATP-bd"/>
</dbReference>
<evidence type="ECO:0000256" key="6">
    <source>
        <dbReference type="ARBA" id="ARBA00022806"/>
    </source>
</evidence>
<evidence type="ECO:0000256" key="5">
    <source>
        <dbReference type="ARBA" id="ARBA00022801"/>
    </source>
</evidence>
<dbReference type="InterPro" id="IPR027417">
    <property type="entry name" value="P-loop_NTPase"/>
</dbReference>
<keyword evidence="3 12" id="KW-0479">Metal-binding</keyword>
<dbReference type="SMART" id="SM00487">
    <property type="entry name" value="DEXDc"/>
    <property type="match status" value="1"/>
</dbReference>
<dbReference type="NCBIfam" id="NF004070">
    <property type="entry name" value="PRK05580.2-2"/>
    <property type="match status" value="1"/>
</dbReference>
<dbReference type="EMBL" id="LJYW01000001">
    <property type="protein sequence ID" value="KPL52529.1"/>
    <property type="molecule type" value="Genomic_DNA"/>
</dbReference>
<evidence type="ECO:0000313" key="15">
    <source>
        <dbReference type="Proteomes" id="UP000048984"/>
    </source>
</evidence>
<dbReference type="Proteomes" id="UP000048984">
    <property type="component" value="Unassembled WGS sequence"/>
</dbReference>
<dbReference type="InterPro" id="IPR011545">
    <property type="entry name" value="DEAD/DEAH_box_helicase_dom"/>
</dbReference>
<comment type="function">
    <text evidence="12">Initiates the restart of stalled replication forks, which reloads the replicative helicase on sites other than the origin of replication. Recognizes and binds to abandoned replication forks and remodels them to uncover a helicase loading site. Promotes assembly of the primosome at these replication forks.</text>
</comment>
<keyword evidence="15" id="KW-1185">Reference proteome</keyword>
<dbReference type="GO" id="GO:0006270">
    <property type="term" value="P:DNA replication initiation"/>
    <property type="evidence" value="ECO:0007669"/>
    <property type="project" value="TreeGrafter"/>
</dbReference>
<gene>
    <name evidence="12" type="primary">priA</name>
    <name evidence="14" type="ORF">ABB55_10090</name>
</gene>
<dbReference type="GO" id="GO:0006310">
    <property type="term" value="P:DNA recombination"/>
    <property type="evidence" value="ECO:0007669"/>
    <property type="project" value="InterPro"/>
</dbReference>
<feature type="binding site" evidence="12">
    <location>
        <position position="457"/>
    </location>
    <ligand>
        <name>Zn(2+)</name>
        <dbReference type="ChEBI" id="CHEBI:29105"/>
        <label>2</label>
    </ligand>
</feature>
<dbReference type="GO" id="GO:0003677">
    <property type="term" value="F:DNA binding"/>
    <property type="evidence" value="ECO:0007669"/>
    <property type="project" value="UniProtKB-UniRule"/>
</dbReference>
<comment type="cofactor">
    <cofactor evidence="12">
        <name>Zn(2+)</name>
        <dbReference type="ChEBI" id="CHEBI:29105"/>
    </cofactor>
    <text evidence="12">Binds 2 zinc ions per subunit.</text>
</comment>
<keyword evidence="5 12" id="KW-0378">Hydrolase</keyword>
<dbReference type="Pfam" id="PF17764">
    <property type="entry name" value="PriA_3primeBD"/>
    <property type="match status" value="1"/>
</dbReference>
<dbReference type="PANTHER" id="PTHR30580:SF0">
    <property type="entry name" value="PRIMOSOMAL PROTEIN N"/>
    <property type="match status" value="1"/>
</dbReference>
<dbReference type="STRING" id="665126.ABB55_10090"/>
<name>A0A0N8GEU9_9HYPH</name>
<feature type="domain" description="Helicase ATP-binding" evidence="13">
    <location>
        <begin position="218"/>
        <end position="384"/>
    </location>
</feature>
<dbReference type="SUPFAM" id="SSF52540">
    <property type="entry name" value="P-loop containing nucleoside triphosphate hydrolases"/>
    <property type="match status" value="2"/>
</dbReference>
<dbReference type="GO" id="GO:0008270">
    <property type="term" value="F:zinc ion binding"/>
    <property type="evidence" value="ECO:0007669"/>
    <property type="project" value="UniProtKB-UniRule"/>
</dbReference>
<feature type="binding site" evidence="12">
    <location>
        <position position="472"/>
    </location>
    <ligand>
        <name>Zn(2+)</name>
        <dbReference type="ChEBI" id="CHEBI:29105"/>
        <label>2</label>
    </ligand>
</feature>
<reference evidence="14 15" key="2">
    <citation type="submission" date="2015-10" db="EMBL/GenBank/DDBJ databases">
        <title>Draft Genome Sequence of Prosthecomicrobium hirschii ATCC 27832.</title>
        <authorList>
            <person name="Daniel J."/>
            <person name="Givan S.A."/>
            <person name="Brun Y.V."/>
            <person name="Brown P.J."/>
        </authorList>
    </citation>
    <scope>NUCLEOTIDE SEQUENCE [LARGE SCALE GENOMIC DNA]</scope>
    <source>
        <strain evidence="14 15">16</strain>
    </source>
</reference>
<evidence type="ECO:0000256" key="8">
    <source>
        <dbReference type="ARBA" id="ARBA00022840"/>
    </source>
</evidence>
<dbReference type="GO" id="GO:0016887">
    <property type="term" value="F:ATP hydrolysis activity"/>
    <property type="evidence" value="ECO:0007669"/>
    <property type="project" value="RHEA"/>
</dbReference>
<dbReference type="InterPro" id="IPR005259">
    <property type="entry name" value="PriA"/>
</dbReference>
<dbReference type="NCBIfam" id="TIGR00595">
    <property type="entry name" value="priA"/>
    <property type="match status" value="1"/>
</dbReference>
<feature type="binding site" evidence="12">
    <location>
        <position position="488"/>
    </location>
    <ligand>
        <name>Zn(2+)</name>
        <dbReference type="ChEBI" id="CHEBI:29105"/>
        <label>1</label>
    </ligand>
</feature>
<dbReference type="RefSeq" id="WP_054358692.1">
    <property type="nucleotide sequence ID" value="NZ_LJYW01000001.1"/>
</dbReference>
<dbReference type="GO" id="GO:0043138">
    <property type="term" value="F:3'-5' DNA helicase activity"/>
    <property type="evidence" value="ECO:0007669"/>
    <property type="project" value="UniProtKB-EC"/>
</dbReference>
<evidence type="ECO:0000256" key="2">
    <source>
        <dbReference type="ARBA" id="ARBA00022705"/>
    </source>
</evidence>
<dbReference type="GO" id="GO:0005524">
    <property type="term" value="F:ATP binding"/>
    <property type="evidence" value="ECO:0007669"/>
    <property type="project" value="UniProtKB-UniRule"/>
</dbReference>
<organism evidence="14 15">
    <name type="scientific">Prosthecodimorpha hirschii</name>
    <dbReference type="NCBI Taxonomy" id="665126"/>
    <lineage>
        <taxon>Bacteria</taxon>
        <taxon>Pseudomonadati</taxon>
        <taxon>Pseudomonadota</taxon>
        <taxon>Alphaproteobacteria</taxon>
        <taxon>Hyphomicrobiales</taxon>
        <taxon>Ancalomicrobiaceae</taxon>
        <taxon>Prosthecodimorpha</taxon>
    </lineage>
</organism>
<keyword evidence="10 12" id="KW-0413">Isomerase</keyword>
<dbReference type="PANTHER" id="PTHR30580">
    <property type="entry name" value="PRIMOSOMAL PROTEIN N"/>
    <property type="match status" value="1"/>
</dbReference>
<evidence type="ECO:0000313" key="14">
    <source>
        <dbReference type="EMBL" id="KPL52529.1"/>
    </source>
</evidence>
<dbReference type="Pfam" id="PF00270">
    <property type="entry name" value="DEAD"/>
    <property type="match status" value="1"/>
</dbReference>
<feature type="binding site" evidence="12">
    <location>
        <position position="485"/>
    </location>
    <ligand>
        <name>Zn(2+)</name>
        <dbReference type="ChEBI" id="CHEBI:29105"/>
        <label>1</label>
    </ligand>
</feature>
<feature type="binding site" evidence="12">
    <location>
        <position position="454"/>
    </location>
    <ligand>
        <name>Zn(2+)</name>
        <dbReference type="ChEBI" id="CHEBI:29105"/>
        <label>2</label>
    </ligand>
</feature>
<dbReference type="InterPro" id="IPR041222">
    <property type="entry name" value="PriA_3primeBD"/>
</dbReference>
<comment type="caution">
    <text evidence="14">The sequence shown here is derived from an EMBL/GenBank/DDBJ whole genome shotgun (WGS) entry which is preliminary data.</text>
</comment>
<evidence type="ECO:0000256" key="1">
    <source>
        <dbReference type="ARBA" id="ARBA00022515"/>
    </source>
</evidence>
<evidence type="ECO:0000256" key="9">
    <source>
        <dbReference type="ARBA" id="ARBA00023125"/>
    </source>
</evidence>
<keyword evidence="9 12" id="KW-0238">DNA-binding</keyword>
<keyword evidence="2 12" id="KW-0235">DNA replication</keyword>
<comment type="catalytic activity">
    <reaction evidence="11 12">
        <text>ATP + H2O = ADP + phosphate + H(+)</text>
        <dbReference type="Rhea" id="RHEA:13065"/>
        <dbReference type="ChEBI" id="CHEBI:15377"/>
        <dbReference type="ChEBI" id="CHEBI:15378"/>
        <dbReference type="ChEBI" id="CHEBI:30616"/>
        <dbReference type="ChEBI" id="CHEBI:43474"/>
        <dbReference type="ChEBI" id="CHEBI:456216"/>
        <dbReference type="EC" id="5.6.2.4"/>
    </reaction>
</comment>
<keyword evidence="8 12" id="KW-0067">ATP-binding</keyword>
<evidence type="ECO:0000256" key="7">
    <source>
        <dbReference type="ARBA" id="ARBA00022833"/>
    </source>
</evidence>
<sequence>MAQTDLLFESPAAPPRDVVPVVVPVALDQAYSYRVPRGVTVRPGTIVEVPLGTRAVTGVVWDDEPGGETVGHNRLKPIAAVHDAPPLGETIRRFVDWVARYYMMPRGMVLRMVLRSPEALEPEAPIRGVRLVGAPPERLTPARRRVLEALVDGLAWSRLGLAAQAGVSVSVVDGLIDCGTLETVELRAGRPADIPEPDYGRLALTDDQQAAAEDLTATVAAGGFKVVLIDGVTGSGKTEVYFEAIAAAVKAGRQALVLLPEIALTAEFTDRFAARFGAKPEEWHSDVSAKGRARTWRGVATGEVRCVIGARSALFLPFRDLGLVVVDEEHDGAYKQDEGVVYHARDMAVVRGRLGGFPVVLASATPSIESRVNADQGRYRRLVLPARVGGARLPEISAIDLRQKTLPRGRAIAPRLQTAIDEAIGRGEQALLFLNRRGYAPLTLCRSCGHRFECPNCSTWLVEHRFRGVLACHHCGHTERRPDACPSCGDVDSLTACGPGVERVAEEAAVLFPEARRLVLSSDMPGGTKRLKDELGAIAKGEFDLVIGTQLVAKGHNFPKMTVVGVVDADLGLAHGDPRAAEKTFQLLQQVTGRAGRAGGDARGFLQTHAPDHPVMKAIIAGDRERFYAAEIDERRRAFMPPFSRLAAVIVSADERDPALAAARDLAGAIPPADAIRVLGPAEAPIAVMRGRHRLRFLVIASRQADLQGYLASWLLGRRWGKGGVKIQIDIDPQSFL</sequence>
<dbReference type="EC" id="5.6.2.4" evidence="12"/>
<evidence type="ECO:0000256" key="4">
    <source>
        <dbReference type="ARBA" id="ARBA00022741"/>
    </source>
</evidence>
<comment type="subunit">
    <text evidence="12">Component of the replication restart primosome.</text>
</comment>
<keyword evidence="7 12" id="KW-0862">Zinc</keyword>